<dbReference type="InterPro" id="IPR000618">
    <property type="entry name" value="Insect_cuticle"/>
</dbReference>
<gene>
    <name evidence="7" type="primary">LOC111349695</name>
    <name evidence="5" type="ORF">BJG85_SLAki057</name>
</gene>
<evidence type="ECO:0000256" key="1">
    <source>
        <dbReference type="ARBA" id="ARBA00022460"/>
    </source>
</evidence>
<dbReference type="InterPro" id="IPR031311">
    <property type="entry name" value="CHIT_BIND_RR_consensus"/>
</dbReference>
<dbReference type="OrthoDB" id="7998177at2759"/>
<keyword evidence="1 3" id="KW-0193">Cuticle</keyword>
<dbReference type="GeneID" id="111349695"/>
<dbReference type="Proteomes" id="UP000301870">
    <property type="component" value="Chromosome 9"/>
</dbReference>
<evidence type="ECO:0000256" key="2">
    <source>
        <dbReference type="ARBA" id="ARBA00022729"/>
    </source>
</evidence>
<evidence type="ECO:0000313" key="5">
    <source>
        <dbReference type="EMBL" id="TKX27772.1"/>
    </source>
</evidence>
<dbReference type="PRINTS" id="PR00947">
    <property type="entry name" value="CUTICLE"/>
</dbReference>
<dbReference type="Pfam" id="PF00379">
    <property type="entry name" value="Chitin_bind_4"/>
    <property type="match status" value="1"/>
</dbReference>
<reference evidence="5" key="1">
    <citation type="journal article" date="2017" name="Nat. Ecol. Evol.">
        <title>Genomic adaptation to polyphagy and insecticides in a major East Asian noctuid pest.</title>
        <authorList>
            <person name="Cheng T."/>
            <person name="Wu J."/>
            <person name="Wu Y."/>
            <person name="Chilukuri R.V."/>
            <person name="Huang L."/>
            <person name="Yamamoto K."/>
            <person name="Feng L."/>
            <person name="Li W."/>
            <person name="Chen Z."/>
            <person name="Guo H."/>
            <person name="Liu J."/>
            <person name="Li S."/>
            <person name="Wang X."/>
            <person name="Peng L."/>
            <person name="Liu D."/>
            <person name="Guo Y."/>
            <person name="Fu B."/>
            <person name="Li Z."/>
            <person name="Liu C."/>
            <person name="Chen Y."/>
            <person name="Tomar A."/>
            <person name="Hilliou F."/>
            <person name="Montagne N."/>
            <person name="Jacquin-Joly E."/>
            <person name="d'Alencon E."/>
            <person name="Seth R.K."/>
            <person name="Bhatnagar R.K."/>
            <person name="Jouraku A."/>
            <person name="Shiotsuki T."/>
            <person name="Kadono-Okuda K."/>
            <person name="Promboon A."/>
            <person name="Smagghe G."/>
            <person name="Arunkumar K.P."/>
            <person name="Kishino H."/>
            <person name="Goldsmith M.R."/>
            <person name="Feng Q."/>
            <person name="Xia Q."/>
            <person name="Mita K."/>
        </authorList>
    </citation>
    <scope>NUCLEOTIDE SEQUENCE [LARGE SCALE GENOMIC DNA]</scope>
    <source>
        <strain evidence="5">Ishihara</strain>
        <tissue evidence="5">Whole body</tissue>
    </source>
</reference>
<dbReference type="PROSITE" id="PS51155">
    <property type="entry name" value="CHIT_BIND_RR_2"/>
    <property type="match status" value="1"/>
</dbReference>
<dbReference type="PROSITE" id="PS00233">
    <property type="entry name" value="CHIT_BIND_RR_1"/>
    <property type="match status" value="1"/>
</dbReference>
<sequence>MKFLVLALCVCAAAAQSYPGFGGFRNPAYAPAVTAAKAVAYAPVTAAKVVAEAAAPVFTPVAAPVAQAAAATYGAAKQVVNKAYNNEAEAAILRSENEVAPDGFKYTYETANGISAESVGTYKQVGEAGSVVAQGAYRYTAPDGTPVFVTYTADENGYQPQSDLLPVAPEIPPQIARALAYIAAHPAPVEKKY</sequence>
<dbReference type="RefSeq" id="XP_022816666.1">
    <property type="nucleotide sequence ID" value="XM_022960898.1"/>
</dbReference>
<dbReference type="PANTHER" id="PTHR10380">
    <property type="entry name" value="CUTICLE PROTEIN"/>
    <property type="match status" value="1"/>
</dbReference>
<dbReference type="PANTHER" id="PTHR10380:SF173">
    <property type="entry name" value="CUTICULAR PROTEIN 47EF, ISOFORM C-RELATED"/>
    <property type="match status" value="1"/>
</dbReference>
<feature type="signal peptide" evidence="4">
    <location>
        <begin position="1"/>
        <end position="15"/>
    </location>
</feature>
<dbReference type="GO" id="GO:0008010">
    <property type="term" value="F:structural constituent of chitin-based larval cuticle"/>
    <property type="evidence" value="ECO:0007669"/>
    <property type="project" value="TreeGrafter"/>
</dbReference>
<reference evidence="7" key="2">
    <citation type="submission" date="2025-04" db="UniProtKB">
        <authorList>
            <consortium name="RefSeq"/>
        </authorList>
    </citation>
    <scope>IDENTIFICATION</scope>
    <source>
        <strain evidence="7">Ishihara</strain>
        <tissue evidence="7">Whole body</tissue>
    </source>
</reference>
<name>A0A4V6DVG5_SPOLT</name>
<dbReference type="EMBL" id="CM008400">
    <property type="protein sequence ID" value="TKX27772.1"/>
    <property type="molecule type" value="Genomic_DNA"/>
</dbReference>
<evidence type="ECO:0000313" key="7">
    <source>
        <dbReference type="RefSeq" id="XP_022816666.1"/>
    </source>
</evidence>
<dbReference type="InterPro" id="IPR050468">
    <property type="entry name" value="Cuticle_Struct_Prot"/>
</dbReference>
<protein>
    <submittedName>
        <fullName evidence="5">Cuticular protein RR-1</fullName>
    </submittedName>
    <submittedName>
        <fullName evidence="7">Larval cuticle protein LCP-17-like</fullName>
    </submittedName>
</protein>
<dbReference type="GO" id="GO:0062129">
    <property type="term" value="C:chitin-based extracellular matrix"/>
    <property type="evidence" value="ECO:0007669"/>
    <property type="project" value="TreeGrafter"/>
</dbReference>
<dbReference type="CTD" id="100379427"/>
<evidence type="ECO:0000256" key="4">
    <source>
        <dbReference type="SAM" id="SignalP"/>
    </source>
</evidence>
<dbReference type="KEGG" id="sliu:111349695"/>
<keyword evidence="2 4" id="KW-0732">Signal</keyword>
<accession>A0A4V6DVG5</accession>
<proteinExistence type="predicted"/>
<feature type="chain" id="PRO_5044610196" evidence="4">
    <location>
        <begin position="16"/>
        <end position="193"/>
    </location>
</feature>
<evidence type="ECO:0000256" key="3">
    <source>
        <dbReference type="PROSITE-ProRule" id="PRU00497"/>
    </source>
</evidence>
<keyword evidence="6" id="KW-1185">Reference proteome</keyword>
<organism evidence="5">
    <name type="scientific">Spodoptera litura</name>
    <name type="common">Asian cotton leafworm</name>
    <dbReference type="NCBI Taxonomy" id="69820"/>
    <lineage>
        <taxon>Eukaryota</taxon>
        <taxon>Metazoa</taxon>
        <taxon>Ecdysozoa</taxon>
        <taxon>Arthropoda</taxon>
        <taxon>Hexapoda</taxon>
        <taxon>Insecta</taxon>
        <taxon>Pterygota</taxon>
        <taxon>Neoptera</taxon>
        <taxon>Endopterygota</taxon>
        <taxon>Lepidoptera</taxon>
        <taxon>Glossata</taxon>
        <taxon>Ditrysia</taxon>
        <taxon>Noctuoidea</taxon>
        <taxon>Noctuidae</taxon>
        <taxon>Amphipyrinae</taxon>
        <taxon>Spodoptera</taxon>
    </lineage>
</organism>
<dbReference type="AlphaFoldDB" id="A0A4V6DVG5"/>
<evidence type="ECO:0000313" key="6">
    <source>
        <dbReference type="Proteomes" id="UP000301870"/>
    </source>
</evidence>